<gene>
    <name evidence="1" type="ORF">A3D09_02615</name>
</gene>
<dbReference type="Gene3D" id="3.40.630.30">
    <property type="match status" value="1"/>
</dbReference>
<proteinExistence type="predicted"/>
<evidence type="ECO:0008006" key="3">
    <source>
        <dbReference type="Google" id="ProtNLM"/>
    </source>
</evidence>
<dbReference type="AlphaFoldDB" id="A0A1F5EVR2"/>
<dbReference type="SUPFAM" id="SSF55729">
    <property type="entry name" value="Acyl-CoA N-acyltransferases (Nat)"/>
    <property type="match status" value="1"/>
</dbReference>
<evidence type="ECO:0000313" key="1">
    <source>
        <dbReference type="EMBL" id="OGD71483.1"/>
    </source>
</evidence>
<accession>A0A1F5EVR2</accession>
<dbReference type="InterPro" id="IPR016181">
    <property type="entry name" value="Acyl_CoA_acyltransferase"/>
</dbReference>
<organism evidence="1 2">
    <name type="scientific">Candidatus Collierbacteria bacterium RIFCSPHIGHO2_02_FULL_49_10</name>
    <dbReference type="NCBI Taxonomy" id="1817723"/>
    <lineage>
        <taxon>Bacteria</taxon>
        <taxon>Candidatus Collieribacteriota</taxon>
    </lineage>
</organism>
<dbReference type="EMBL" id="MFAH01000025">
    <property type="protein sequence ID" value="OGD71483.1"/>
    <property type="molecule type" value="Genomic_DNA"/>
</dbReference>
<reference evidence="1 2" key="1">
    <citation type="journal article" date="2016" name="Nat. Commun.">
        <title>Thousands of microbial genomes shed light on interconnected biogeochemical processes in an aquifer system.</title>
        <authorList>
            <person name="Anantharaman K."/>
            <person name="Brown C.T."/>
            <person name="Hug L.A."/>
            <person name="Sharon I."/>
            <person name="Castelle C.J."/>
            <person name="Probst A.J."/>
            <person name="Thomas B.C."/>
            <person name="Singh A."/>
            <person name="Wilkins M.J."/>
            <person name="Karaoz U."/>
            <person name="Brodie E.L."/>
            <person name="Williams K.H."/>
            <person name="Hubbard S.S."/>
            <person name="Banfield J.F."/>
        </authorList>
    </citation>
    <scope>NUCLEOTIDE SEQUENCE [LARGE SCALE GENOMIC DNA]</scope>
</reference>
<name>A0A1F5EVR2_9BACT</name>
<comment type="caution">
    <text evidence="1">The sequence shown here is derived from an EMBL/GenBank/DDBJ whole genome shotgun (WGS) entry which is preliminary data.</text>
</comment>
<evidence type="ECO:0000313" key="2">
    <source>
        <dbReference type="Proteomes" id="UP000177390"/>
    </source>
</evidence>
<protein>
    <recommendedName>
        <fullName evidence="3">GNAT family N-acetyltransferase</fullName>
    </recommendedName>
</protein>
<dbReference type="Proteomes" id="UP000177390">
    <property type="component" value="Unassembled WGS sequence"/>
</dbReference>
<sequence length="159" mass="19020">MLVPKDFEPPVLEKEDYRARKLRARDAHLDYIAVVSSIDIIHKTRGGKWPTPELTLEDDLIDLSWHQREFEFKTYFAYTVMNKEETECLGCIYFYPPRASMSDAASKDDTDVSISWWVTQKAYDQGFYERLSKDIKEWVEKEWPFKKVFWANKYLPIEF</sequence>